<dbReference type="Gene3D" id="3.10.105.10">
    <property type="entry name" value="Dipeptide-binding Protein, Domain 3"/>
    <property type="match status" value="1"/>
</dbReference>
<dbReference type="Gene3D" id="3.40.190.10">
    <property type="entry name" value="Periplasmic binding protein-like II"/>
    <property type="match status" value="1"/>
</dbReference>
<accession>A0ABU8W769</accession>
<dbReference type="PIRSF" id="PIRSF002741">
    <property type="entry name" value="MppA"/>
    <property type="match status" value="1"/>
</dbReference>
<evidence type="ECO:0000256" key="3">
    <source>
        <dbReference type="SAM" id="SignalP"/>
    </source>
</evidence>
<keyword evidence="6" id="KW-1185">Reference proteome</keyword>
<comment type="similarity">
    <text evidence="1">Belongs to the bacterial solute-binding protein 5 family.</text>
</comment>
<evidence type="ECO:0000256" key="1">
    <source>
        <dbReference type="ARBA" id="ARBA00005695"/>
    </source>
</evidence>
<comment type="caution">
    <text evidence="5">The sequence shown here is derived from an EMBL/GenBank/DDBJ whole genome shotgun (WGS) entry which is preliminary data.</text>
</comment>
<gene>
    <name evidence="5" type="ORF">WKW80_27815</name>
</gene>
<dbReference type="Pfam" id="PF00496">
    <property type="entry name" value="SBP_bac_5"/>
    <property type="match status" value="1"/>
</dbReference>
<dbReference type="RefSeq" id="WP_340366827.1">
    <property type="nucleotide sequence ID" value="NZ_JBBKZV010000026.1"/>
</dbReference>
<protein>
    <submittedName>
        <fullName evidence="5">ABC transporter substrate-binding protein</fullName>
    </submittedName>
</protein>
<evidence type="ECO:0000313" key="6">
    <source>
        <dbReference type="Proteomes" id="UP001363010"/>
    </source>
</evidence>
<keyword evidence="2 3" id="KW-0732">Signal</keyword>
<dbReference type="PANTHER" id="PTHR30290">
    <property type="entry name" value="PERIPLASMIC BINDING COMPONENT OF ABC TRANSPORTER"/>
    <property type="match status" value="1"/>
</dbReference>
<reference evidence="5 6" key="1">
    <citation type="submission" date="2024-03" db="EMBL/GenBank/DDBJ databases">
        <title>Novel species of the genus Variovorax.</title>
        <authorList>
            <person name="Liu Q."/>
            <person name="Xin Y.-H."/>
        </authorList>
    </citation>
    <scope>NUCLEOTIDE SEQUENCE [LARGE SCALE GENOMIC DNA]</scope>
    <source>
        <strain evidence="5 6">KACC 18501</strain>
    </source>
</reference>
<dbReference type="InterPro" id="IPR030678">
    <property type="entry name" value="Peptide/Ni-bd"/>
</dbReference>
<feature type="chain" id="PRO_5045255391" evidence="3">
    <location>
        <begin position="34"/>
        <end position="517"/>
    </location>
</feature>
<name>A0ABU8W769_9BURK</name>
<dbReference type="Proteomes" id="UP001363010">
    <property type="component" value="Unassembled WGS sequence"/>
</dbReference>
<organism evidence="5 6">
    <name type="scientific">Variovorax humicola</name>
    <dbReference type="NCBI Taxonomy" id="1769758"/>
    <lineage>
        <taxon>Bacteria</taxon>
        <taxon>Pseudomonadati</taxon>
        <taxon>Pseudomonadota</taxon>
        <taxon>Betaproteobacteria</taxon>
        <taxon>Burkholderiales</taxon>
        <taxon>Comamonadaceae</taxon>
        <taxon>Variovorax</taxon>
    </lineage>
</organism>
<dbReference type="EMBL" id="JBBKZV010000026">
    <property type="protein sequence ID" value="MEJ8825795.1"/>
    <property type="molecule type" value="Genomic_DNA"/>
</dbReference>
<dbReference type="PANTHER" id="PTHR30290:SF38">
    <property type="entry name" value="D,D-DIPEPTIDE-BINDING PERIPLASMIC PROTEIN DDPA-RELATED"/>
    <property type="match status" value="1"/>
</dbReference>
<dbReference type="InterPro" id="IPR039424">
    <property type="entry name" value="SBP_5"/>
</dbReference>
<dbReference type="InterPro" id="IPR000914">
    <property type="entry name" value="SBP_5_dom"/>
</dbReference>
<proteinExistence type="inferred from homology"/>
<evidence type="ECO:0000256" key="2">
    <source>
        <dbReference type="ARBA" id="ARBA00022729"/>
    </source>
</evidence>
<dbReference type="SUPFAM" id="SSF53850">
    <property type="entry name" value="Periplasmic binding protein-like II"/>
    <property type="match status" value="1"/>
</dbReference>
<evidence type="ECO:0000259" key="4">
    <source>
        <dbReference type="Pfam" id="PF00496"/>
    </source>
</evidence>
<sequence>MSRTLLPTRTAITQFAAALTLAVCAMHGSTALAQDKVLTVGNPFAPLSMDPSLSGNGRAGTHLLPAYEPLVRVRADGSFEPALATKWELSPDSRQATFTLRQGARFSDGEAVDAAAVKKSVEYWRGKKGSPFAVNLAAVTSIDVLDPSRVRFTLSAPNPAFVNLFEAYWLSGDIISPKALANPDSLAKETFGAGPYKLDPAATVTGKTYTYVPNPHYYDKSRIKWDKIVLSVFEDQNSAIQAMKAGQLKLLVSDPVTGFANRDKLAKNMRMVTDPVQWTGLIIADRAGVVNPALKDVRVRQAINYAIDRKLISKALLGDFAQPTDQLQGKGFLGHDPANEAKYPFDPAKAKALLAEAGYGNGLDLKLAYVNNTLSRTMAQVLASQFKKVGINATLNELQGFGAMLAAAANKQFDTLLFNSNSGVPNLARFQTLAPKGSLNFYGSEDPTLSKLMDEAANVPLPQSEEAWKKVYARVVDLAWFAPIAATDTVYFATDDVKTPKIGQSVIIDLINVVPSK</sequence>
<feature type="domain" description="Solute-binding protein family 5" evidence="4">
    <location>
        <begin position="79"/>
        <end position="426"/>
    </location>
</feature>
<feature type="signal peptide" evidence="3">
    <location>
        <begin position="1"/>
        <end position="33"/>
    </location>
</feature>
<evidence type="ECO:0000313" key="5">
    <source>
        <dbReference type="EMBL" id="MEJ8825795.1"/>
    </source>
</evidence>